<protein>
    <submittedName>
        <fullName evidence="1">SRPBCC family protein</fullName>
    </submittedName>
</protein>
<comment type="caution">
    <text evidence="1">The sequence shown here is derived from an EMBL/GenBank/DDBJ whole genome shotgun (WGS) entry which is preliminary data.</text>
</comment>
<evidence type="ECO:0000313" key="1">
    <source>
        <dbReference type="EMBL" id="MFC0545206.1"/>
    </source>
</evidence>
<name>A0ABV6MZF3_9PSEU</name>
<gene>
    <name evidence="1" type="ORF">ACFFH7_27110</name>
</gene>
<reference evidence="1 2" key="1">
    <citation type="submission" date="2024-09" db="EMBL/GenBank/DDBJ databases">
        <authorList>
            <person name="Sun Q."/>
            <person name="Mori K."/>
        </authorList>
    </citation>
    <scope>NUCLEOTIDE SEQUENCE [LARGE SCALE GENOMIC DNA]</scope>
    <source>
        <strain evidence="1 2">TBRC 1432</strain>
    </source>
</reference>
<accession>A0ABV6MZF3</accession>
<dbReference type="CDD" id="cd08865">
    <property type="entry name" value="SRPBCC_10"/>
    <property type="match status" value="1"/>
</dbReference>
<sequence>MAVDVLTEIVIDAPLARVADYAADPTNAPCWYVNIRSVRWETPPPLALGSRVAFVARFLGRELAYTYEIVELVPGARLVMQTAQGPFPMRTTYTWEAVDSGRTRMTLRNSGSPAGFAAVTAPMMASAMRRANRKDLAALKRLLES</sequence>
<dbReference type="EMBL" id="JBHLUD010000009">
    <property type="protein sequence ID" value="MFC0545206.1"/>
    <property type="molecule type" value="Genomic_DNA"/>
</dbReference>
<organism evidence="1 2">
    <name type="scientific">Kutzneria chonburiensis</name>
    <dbReference type="NCBI Taxonomy" id="1483604"/>
    <lineage>
        <taxon>Bacteria</taxon>
        <taxon>Bacillati</taxon>
        <taxon>Actinomycetota</taxon>
        <taxon>Actinomycetes</taxon>
        <taxon>Pseudonocardiales</taxon>
        <taxon>Pseudonocardiaceae</taxon>
        <taxon>Kutzneria</taxon>
    </lineage>
</organism>
<dbReference type="Proteomes" id="UP001589810">
    <property type="component" value="Unassembled WGS sequence"/>
</dbReference>
<dbReference type="SUPFAM" id="SSF55961">
    <property type="entry name" value="Bet v1-like"/>
    <property type="match status" value="1"/>
</dbReference>
<evidence type="ECO:0000313" key="2">
    <source>
        <dbReference type="Proteomes" id="UP001589810"/>
    </source>
</evidence>
<dbReference type="Gene3D" id="3.30.530.20">
    <property type="match status" value="1"/>
</dbReference>
<dbReference type="InterPro" id="IPR023393">
    <property type="entry name" value="START-like_dom_sf"/>
</dbReference>
<dbReference type="RefSeq" id="WP_273934979.1">
    <property type="nucleotide sequence ID" value="NZ_CP097263.1"/>
</dbReference>
<proteinExistence type="predicted"/>
<dbReference type="Pfam" id="PF10604">
    <property type="entry name" value="Polyketide_cyc2"/>
    <property type="match status" value="1"/>
</dbReference>
<keyword evidence="2" id="KW-1185">Reference proteome</keyword>
<dbReference type="InterPro" id="IPR019587">
    <property type="entry name" value="Polyketide_cyclase/dehydratase"/>
</dbReference>